<dbReference type="RefSeq" id="XP_014144662.1">
    <property type="nucleotide sequence ID" value="XM_014289187.1"/>
</dbReference>
<feature type="non-terminal residue" evidence="2">
    <location>
        <position position="1"/>
    </location>
</feature>
<feature type="region of interest" description="Disordered" evidence="1">
    <location>
        <begin position="18"/>
        <end position="58"/>
    </location>
</feature>
<evidence type="ECO:0000313" key="2">
    <source>
        <dbReference type="EMBL" id="KNC70760.1"/>
    </source>
</evidence>
<protein>
    <submittedName>
        <fullName evidence="2">Uncharacterized protein</fullName>
    </submittedName>
</protein>
<organism evidence="2 3">
    <name type="scientific">Sphaeroforma arctica JP610</name>
    <dbReference type="NCBI Taxonomy" id="667725"/>
    <lineage>
        <taxon>Eukaryota</taxon>
        <taxon>Ichthyosporea</taxon>
        <taxon>Ichthyophonida</taxon>
        <taxon>Sphaeroforma</taxon>
    </lineage>
</organism>
<evidence type="ECO:0000256" key="1">
    <source>
        <dbReference type="SAM" id="MobiDB-lite"/>
    </source>
</evidence>
<dbReference type="AlphaFoldDB" id="A0A0L0F205"/>
<feature type="compositionally biased region" description="Acidic residues" evidence="1">
    <location>
        <begin position="37"/>
        <end position="52"/>
    </location>
</feature>
<reference evidence="2 3" key="1">
    <citation type="submission" date="2011-02" db="EMBL/GenBank/DDBJ databases">
        <title>The Genome Sequence of Sphaeroforma arctica JP610.</title>
        <authorList>
            <consortium name="The Broad Institute Genome Sequencing Platform"/>
            <person name="Russ C."/>
            <person name="Cuomo C."/>
            <person name="Young S.K."/>
            <person name="Zeng Q."/>
            <person name="Gargeya S."/>
            <person name="Alvarado L."/>
            <person name="Berlin A."/>
            <person name="Chapman S.B."/>
            <person name="Chen Z."/>
            <person name="Freedman E."/>
            <person name="Gellesch M."/>
            <person name="Goldberg J."/>
            <person name="Griggs A."/>
            <person name="Gujja S."/>
            <person name="Heilman E."/>
            <person name="Heiman D."/>
            <person name="Howarth C."/>
            <person name="Mehta T."/>
            <person name="Neiman D."/>
            <person name="Pearson M."/>
            <person name="Roberts A."/>
            <person name="Saif S."/>
            <person name="Shea T."/>
            <person name="Shenoy N."/>
            <person name="Sisk P."/>
            <person name="Stolte C."/>
            <person name="Sykes S."/>
            <person name="White J."/>
            <person name="Yandava C."/>
            <person name="Burger G."/>
            <person name="Gray M.W."/>
            <person name="Holland P.W.H."/>
            <person name="King N."/>
            <person name="Lang F.B.F."/>
            <person name="Roger A.J."/>
            <person name="Ruiz-Trillo I."/>
            <person name="Haas B."/>
            <person name="Nusbaum C."/>
            <person name="Birren B."/>
        </authorList>
    </citation>
    <scope>NUCLEOTIDE SEQUENCE [LARGE SCALE GENOMIC DNA]</scope>
    <source>
        <strain evidence="2 3">JP610</strain>
    </source>
</reference>
<dbReference type="EMBL" id="KQ250288">
    <property type="protein sequence ID" value="KNC70760.1"/>
    <property type="molecule type" value="Genomic_DNA"/>
</dbReference>
<sequence length="58" mass="6696">GWYYIVMSANIDAMEDSAVATEEGEFEDDLERLTDEYNSDESDNSDTDDEDRENIMYA</sequence>
<accession>A0A0L0F205</accession>
<name>A0A0L0F205_9EUKA</name>
<dbReference type="Proteomes" id="UP000054560">
    <property type="component" value="Unassembled WGS sequence"/>
</dbReference>
<gene>
    <name evidence="2" type="ORF">SARC_16709</name>
</gene>
<keyword evidence="3" id="KW-1185">Reference proteome</keyword>
<proteinExistence type="predicted"/>
<evidence type="ECO:0000313" key="3">
    <source>
        <dbReference type="Proteomes" id="UP000054560"/>
    </source>
</evidence>
<dbReference type="GeneID" id="25917213"/>